<dbReference type="AlphaFoldDB" id="A0A084B8Q7"/>
<dbReference type="HOGENOM" id="CLU_769811_0_0_1"/>
<evidence type="ECO:0000313" key="3">
    <source>
        <dbReference type="Proteomes" id="UP000028045"/>
    </source>
</evidence>
<gene>
    <name evidence="2" type="ORF">S7711_07776</name>
</gene>
<dbReference type="OrthoDB" id="4589291at2759"/>
<reference evidence="2 3" key="1">
    <citation type="journal article" date="2014" name="BMC Genomics">
        <title>Comparative genome sequencing reveals chemotype-specific gene clusters in the toxigenic black mold Stachybotrys.</title>
        <authorList>
            <person name="Semeiks J."/>
            <person name="Borek D."/>
            <person name="Otwinowski Z."/>
            <person name="Grishin N.V."/>
        </authorList>
    </citation>
    <scope>NUCLEOTIDE SEQUENCE [LARGE SCALE GENOMIC DNA]</scope>
    <source>
        <strain evidence="3">CBS 109288 / IBT 7711</strain>
    </source>
</reference>
<sequence>MTKDIPPRTAERGQHIYVSGSRGQPQPLPHTITHAPAGHIWRPNPASPYSIPQVHRPEAERLPRQPVEPKEKNLPTDIPLSLDLKSVRLDRCPFDGETPAWTLVQVMFPGRREAHLLRPRWIAVLTVRVKDLPTLMLEGFWWDTTNIKLEKNCVYRGCAEDKQSCYEKQGFQLTRHYAIRDTAEDMQWIGKLEVLARELNPLSKFRVTDLTPDNIMTAEATNGNDLQVYYYRHWEPQNYINAIYDDMILKGWWPNHKSKDGTGRSDEGDPRAWWTRPSSRRTEIIASTSPNPTPEPLGVRATNRVPLPKSRPEDDHRASTPTSESEDNVKARFRPLGPPAAGTKRLRTSSPEDREPPGEP</sequence>
<dbReference type="EMBL" id="KL647700">
    <property type="protein sequence ID" value="KEY73936.1"/>
    <property type="molecule type" value="Genomic_DNA"/>
</dbReference>
<feature type="compositionally biased region" description="Basic and acidic residues" evidence="1">
    <location>
        <begin position="259"/>
        <end position="270"/>
    </location>
</feature>
<keyword evidence="3" id="KW-1185">Reference proteome</keyword>
<protein>
    <submittedName>
        <fullName evidence="2">Uncharacterized protein</fullName>
    </submittedName>
</protein>
<name>A0A084B8Q7_STACB</name>
<accession>A0A084B8Q7</accession>
<organism evidence="2 3">
    <name type="scientific">Stachybotrys chartarum (strain CBS 109288 / IBT 7711)</name>
    <name type="common">Toxic black mold</name>
    <name type="synonym">Stilbospora chartarum</name>
    <dbReference type="NCBI Taxonomy" id="1280523"/>
    <lineage>
        <taxon>Eukaryota</taxon>
        <taxon>Fungi</taxon>
        <taxon>Dikarya</taxon>
        <taxon>Ascomycota</taxon>
        <taxon>Pezizomycotina</taxon>
        <taxon>Sordariomycetes</taxon>
        <taxon>Hypocreomycetidae</taxon>
        <taxon>Hypocreales</taxon>
        <taxon>Stachybotryaceae</taxon>
        <taxon>Stachybotrys</taxon>
    </lineage>
</organism>
<feature type="region of interest" description="Disordered" evidence="1">
    <location>
        <begin position="1"/>
        <end position="37"/>
    </location>
</feature>
<evidence type="ECO:0000313" key="2">
    <source>
        <dbReference type="EMBL" id="KEY73936.1"/>
    </source>
</evidence>
<feature type="region of interest" description="Disordered" evidence="1">
    <location>
        <begin position="259"/>
        <end position="360"/>
    </location>
</feature>
<feature type="compositionally biased region" description="Basic and acidic residues" evidence="1">
    <location>
        <begin position="350"/>
        <end position="360"/>
    </location>
</feature>
<proteinExistence type="predicted"/>
<dbReference type="Proteomes" id="UP000028045">
    <property type="component" value="Unassembled WGS sequence"/>
</dbReference>
<feature type="compositionally biased region" description="Basic and acidic residues" evidence="1">
    <location>
        <begin position="1"/>
        <end position="14"/>
    </location>
</feature>
<evidence type="ECO:0000256" key="1">
    <source>
        <dbReference type="SAM" id="MobiDB-lite"/>
    </source>
</evidence>